<protein>
    <submittedName>
        <fullName evidence="4">Oxidoreductase</fullName>
    </submittedName>
</protein>
<dbReference type="InterPro" id="IPR006076">
    <property type="entry name" value="FAD-dep_OxRdtase"/>
</dbReference>
<feature type="domain" description="FAD dependent oxidoreductase" evidence="3">
    <location>
        <begin position="11"/>
        <end position="369"/>
    </location>
</feature>
<comment type="caution">
    <text evidence="4">The sequence shown here is derived from an EMBL/GenBank/DDBJ whole genome shotgun (WGS) entry which is preliminary data.</text>
</comment>
<name>A0ABQ5VUB2_9RHOB</name>
<evidence type="ECO:0000313" key="5">
    <source>
        <dbReference type="Proteomes" id="UP001156694"/>
    </source>
</evidence>
<dbReference type="Gene3D" id="3.30.9.10">
    <property type="entry name" value="D-Amino Acid Oxidase, subunit A, domain 2"/>
    <property type="match status" value="1"/>
</dbReference>
<keyword evidence="5" id="KW-1185">Reference proteome</keyword>
<evidence type="ECO:0000256" key="1">
    <source>
        <dbReference type="ARBA" id="ARBA00023002"/>
    </source>
</evidence>
<dbReference type="PANTHER" id="PTHR13847">
    <property type="entry name" value="SARCOSINE DEHYDROGENASE-RELATED"/>
    <property type="match status" value="1"/>
</dbReference>
<evidence type="ECO:0000256" key="2">
    <source>
        <dbReference type="SAM" id="Phobius"/>
    </source>
</evidence>
<evidence type="ECO:0000313" key="4">
    <source>
        <dbReference type="EMBL" id="GLQ34693.1"/>
    </source>
</evidence>
<keyword evidence="1" id="KW-0560">Oxidoreductase</keyword>
<accession>A0ABQ5VUB2</accession>
<reference evidence="5" key="1">
    <citation type="journal article" date="2019" name="Int. J. Syst. Evol. Microbiol.">
        <title>The Global Catalogue of Microorganisms (GCM) 10K type strain sequencing project: providing services to taxonomists for standard genome sequencing and annotation.</title>
        <authorList>
            <consortium name="The Broad Institute Genomics Platform"/>
            <consortium name="The Broad Institute Genome Sequencing Center for Infectious Disease"/>
            <person name="Wu L."/>
            <person name="Ma J."/>
        </authorList>
    </citation>
    <scope>NUCLEOTIDE SEQUENCE [LARGE SCALE GENOMIC DNA]</scope>
    <source>
        <strain evidence="5">NBRC 110140</strain>
    </source>
</reference>
<sequence length="400" mass="44192">MESSAQNKTYDVVIVGGAIMGSSVAWFLTHNPDFNGSILVIECDPTYEFASTSHTNSCMRQQFSTPVNVKISQYCAEFIQQFPEIARDSRIPKLSVQNFGYLYLANTPEFATHLQNNQMMQAQLGAGTRTLDQEALRRAYPFMNVEDIICANYNNLNEGYFDGNALFQWWKRLAIAGGAEYICNKVVGITTAPDRASVQHIALNSGETISCGTLINAAGPRAAQLAQMAGLNLPVEPHKRHTYVFAAENPLGEVLPLTIDPNGMHVRSDGDYYMAGCTPDIDPAVAYDDFAEDHDLWMDKLWPSLANRIPEFERIKVMHSWVGHYAVNTFDRNAIIGADTTVKNMFYINGFSGHGLQQAPAMGRALSELITYGGFQTLDLGALGPQRLLDGRAKNETALI</sequence>
<keyword evidence="2" id="KW-0472">Membrane</keyword>
<gene>
    <name evidence="4" type="ORF">GCM10007939_09760</name>
</gene>
<dbReference type="Gene3D" id="3.50.50.60">
    <property type="entry name" value="FAD/NAD(P)-binding domain"/>
    <property type="match status" value="1"/>
</dbReference>
<dbReference type="Proteomes" id="UP001156694">
    <property type="component" value="Unassembled WGS sequence"/>
</dbReference>
<dbReference type="SUPFAM" id="SSF51905">
    <property type="entry name" value="FAD/NAD(P)-binding domain"/>
    <property type="match status" value="1"/>
</dbReference>
<proteinExistence type="predicted"/>
<dbReference type="RefSeq" id="WP_284376591.1">
    <property type="nucleotide sequence ID" value="NZ_BSNN01000002.1"/>
</dbReference>
<dbReference type="EMBL" id="BSNN01000002">
    <property type="protein sequence ID" value="GLQ34693.1"/>
    <property type="molecule type" value="Genomic_DNA"/>
</dbReference>
<keyword evidence="2" id="KW-1133">Transmembrane helix</keyword>
<feature type="transmembrane region" description="Helical" evidence="2">
    <location>
        <begin position="12"/>
        <end position="29"/>
    </location>
</feature>
<dbReference type="PANTHER" id="PTHR13847:SF287">
    <property type="entry name" value="FAD-DEPENDENT OXIDOREDUCTASE DOMAIN-CONTAINING PROTEIN 1"/>
    <property type="match status" value="1"/>
</dbReference>
<evidence type="ECO:0000259" key="3">
    <source>
        <dbReference type="Pfam" id="PF01266"/>
    </source>
</evidence>
<organism evidence="4 5">
    <name type="scientific">Amylibacter marinus</name>
    <dbReference type="NCBI Taxonomy" id="1475483"/>
    <lineage>
        <taxon>Bacteria</taxon>
        <taxon>Pseudomonadati</taxon>
        <taxon>Pseudomonadota</taxon>
        <taxon>Alphaproteobacteria</taxon>
        <taxon>Rhodobacterales</taxon>
        <taxon>Paracoccaceae</taxon>
        <taxon>Amylibacter</taxon>
    </lineage>
</organism>
<dbReference type="InterPro" id="IPR036188">
    <property type="entry name" value="FAD/NAD-bd_sf"/>
</dbReference>
<keyword evidence="2" id="KW-0812">Transmembrane</keyword>
<dbReference type="Pfam" id="PF01266">
    <property type="entry name" value="DAO"/>
    <property type="match status" value="1"/>
</dbReference>